<dbReference type="AlphaFoldDB" id="A0A438EVP1"/>
<feature type="transmembrane region" description="Helical" evidence="1">
    <location>
        <begin position="142"/>
        <end position="167"/>
    </location>
</feature>
<evidence type="ECO:0000313" key="2">
    <source>
        <dbReference type="EMBL" id="RVW51779.1"/>
    </source>
</evidence>
<dbReference type="EMBL" id="QGNW01001179">
    <property type="protein sequence ID" value="RVW51779.1"/>
    <property type="molecule type" value="Genomic_DNA"/>
</dbReference>
<keyword evidence="1" id="KW-0472">Membrane</keyword>
<dbReference type="Proteomes" id="UP000288805">
    <property type="component" value="Unassembled WGS sequence"/>
</dbReference>
<accession>A0A438EVP1</accession>
<evidence type="ECO:0000256" key="1">
    <source>
        <dbReference type="SAM" id="Phobius"/>
    </source>
</evidence>
<name>A0A438EVP1_VITVI</name>
<comment type="caution">
    <text evidence="2">The sequence shown here is derived from an EMBL/GenBank/DDBJ whole genome shotgun (WGS) entry which is preliminary data.</text>
</comment>
<dbReference type="EMBL" id="QGNW01000015">
    <property type="protein sequence ID" value="RVX16510.1"/>
    <property type="molecule type" value="Genomic_DNA"/>
</dbReference>
<evidence type="ECO:0000313" key="4">
    <source>
        <dbReference type="Proteomes" id="UP000288805"/>
    </source>
</evidence>
<reference evidence="2 4" key="1">
    <citation type="journal article" date="2018" name="PLoS Genet.">
        <title>Population sequencing reveals clonal diversity and ancestral inbreeding in the grapevine cultivar Chardonnay.</title>
        <authorList>
            <person name="Roach M.J."/>
            <person name="Johnson D.L."/>
            <person name="Bohlmann J."/>
            <person name="van Vuuren H.J."/>
            <person name="Jones S.J."/>
            <person name="Pretorius I.S."/>
            <person name="Schmidt S.A."/>
            <person name="Borneman A.R."/>
        </authorList>
    </citation>
    <scope>NUCLEOTIDE SEQUENCE [LARGE SCALE GENOMIC DNA]</scope>
    <source>
        <strain evidence="4">cv. Chardonnay</strain>
        <strain evidence="2">I10V1</strain>
        <tissue evidence="2">Leaf</tissue>
    </source>
</reference>
<sequence>MHIRVALLKRRHQAEGNHPALLPYLSQSLWTPVKNVRSELEDHEYTAWSYALGSMIHLCFFFALNLITRDIANRLEFPVQYTSQLPDEWAMIYASYASSLAISMLVVAAVAFGFFLYTLYLVKPQDAEIMGEWEGGSPVLEIIRGGIVAASHASIGVCLLIGCYMLYDEWNAASLGLYFFLECIAVALVLADVEFVRLQLRRLRLFRRTSSLV</sequence>
<keyword evidence="1" id="KW-0812">Transmembrane</keyword>
<gene>
    <name evidence="3" type="ORF">CK203_006081</name>
    <name evidence="2" type="ORF">CK203_066751</name>
</gene>
<feature type="transmembrane region" description="Helical" evidence="1">
    <location>
        <begin position="96"/>
        <end position="122"/>
    </location>
</feature>
<evidence type="ECO:0000313" key="3">
    <source>
        <dbReference type="EMBL" id="RVX16510.1"/>
    </source>
</evidence>
<proteinExistence type="predicted"/>
<organism evidence="2 4">
    <name type="scientific">Vitis vinifera</name>
    <name type="common">Grape</name>
    <dbReference type="NCBI Taxonomy" id="29760"/>
    <lineage>
        <taxon>Eukaryota</taxon>
        <taxon>Viridiplantae</taxon>
        <taxon>Streptophyta</taxon>
        <taxon>Embryophyta</taxon>
        <taxon>Tracheophyta</taxon>
        <taxon>Spermatophyta</taxon>
        <taxon>Magnoliopsida</taxon>
        <taxon>eudicotyledons</taxon>
        <taxon>Gunneridae</taxon>
        <taxon>Pentapetalae</taxon>
        <taxon>rosids</taxon>
        <taxon>Vitales</taxon>
        <taxon>Vitaceae</taxon>
        <taxon>Viteae</taxon>
        <taxon>Vitis</taxon>
    </lineage>
</organism>
<protein>
    <submittedName>
        <fullName evidence="2">Uncharacterized protein</fullName>
    </submittedName>
</protein>
<keyword evidence="1" id="KW-1133">Transmembrane helix</keyword>
<feature type="transmembrane region" description="Helical" evidence="1">
    <location>
        <begin position="47"/>
        <end position="67"/>
    </location>
</feature>
<feature type="transmembrane region" description="Helical" evidence="1">
    <location>
        <begin position="179"/>
        <end position="198"/>
    </location>
</feature>